<keyword evidence="1" id="KW-0472">Membrane</keyword>
<proteinExistence type="predicted"/>
<dbReference type="EMBL" id="VSRR010003355">
    <property type="protein sequence ID" value="MPC35825.1"/>
    <property type="molecule type" value="Genomic_DNA"/>
</dbReference>
<evidence type="ECO:0000313" key="2">
    <source>
        <dbReference type="EMBL" id="MPC35825.1"/>
    </source>
</evidence>
<accession>A0A5B7ER06</accession>
<organism evidence="2 3">
    <name type="scientific">Portunus trituberculatus</name>
    <name type="common">Swimming crab</name>
    <name type="synonym">Neptunus trituberculatus</name>
    <dbReference type="NCBI Taxonomy" id="210409"/>
    <lineage>
        <taxon>Eukaryota</taxon>
        <taxon>Metazoa</taxon>
        <taxon>Ecdysozoa</taxon>
        <taxon>Arthropoda</taxon>
        <taxon>Crustacea</taxon>
        <taxon>Multicrustacea</taxon>
        <taxon>Malacostraca</taxon>
        <taxon>Eumalacostraca</taxon>
        <taxon>Eucarida</taxon>
        <taxon>Decapoda</taxon>
        <taxon>Pleocyemata</taxon>
        <taxon>Brachyura</taxon>
        <taxon>Eubrachyura</taxon>
        <taxon>Portunoidea</taxon>
        <taxon>Portunidae</taxon>
        <taxon>Portuninae</taxon>
        <taxon>Portunus</taxon>
    </lineage>
</organism>
<protein>
    <submittedName>
        <fullName evidence="2">Uncharacterized protein</fullName>
    </submittedName>
</protein>
<comment type="caution">
    <text evidence="2">The sequence shown here is derived from an EMBL/GenBank/DDBJ whole genome shotgun (WGS) entry which is preliminary data.</text>
</comment>
<evidence type="ECO:0000256" key="1">
    <source>
        <dbReference type="SAM" id="Phobius"/>
    </source>
</evidence>
<sequence>MLQLLEVGQHTSSIPVLVIQGLLILLCFLPFKVAGLELIIIHLSGFLDPKAIQILLFLLLIDIVYAPAYSHPPQRFTSHPPQCFTSRHPQCFTSRHPQCFTSHPPQCFTSCHPQCFTSHPSQCFTSRYPVLHLPPSTVLHHPPSTVLHLPPSTVLHLQGIPVIPAEQLQYIGGMCWVRHTVHHLPQALLDCWHTQLPLQPAGTVHQQLLQPVSMMSLVIFTGKVNCNKAKCEIGEATL</sequence>
<dbReference type="AlphaFoldDB" id="A0A5B7ER06"/>
<keyword evidence="3" id="KW-1185">Reference proteome</keyword>
<dbReference type="Proteomes" id="UP000324222">
    <property type="component" value="Unassembled WGS sequence"/>
</dbReference>
<keyword evidence="1" id="KW-1133">Transmembrane helix</keyword>
<evidence type="ECO:0000313" key="3">
    <source>
        <dbReference type="Proteomes" id="UP000324222"/>
    </source>
</evidence>
<reference evidence="2 3" key="1">
    <citation type="submission" date="2019-05" db="EMBL/GenBank/DDBJ databases">
        <title>Another draft genome of Portunus trituberculatus and its Hox gene families provides insights of decapod evolution.</title>
        <authorList>
            <person name="Jeong J.-H."/>
            <person name="Song I."/>
            <person name="Kim S."/>
            <person name="Choi T."/>
            <person name="Kim D."/>
            <person name="Ryu S."/>
            <person name="Kim W."/>
        </authorList>
    </citation>
    <scope>NUCLEOTIDE SEQUENCE [LARGE SCALE GENOMIC DNA]</scope>
    <source>
        <tissue evidence="2">Muscle</tissue>
    </source>
</reference>
<feature type="transmembrane region" description="Helical" evidence="1">
    <location>
        <begin position="12"/>
        <end position="31"/>
    </location>
</feature>
<name>A0A5B7ER06_PORTR</name>
<keyword evidence="1" id="KW-0812">Transmembrane</keyword>
<gene>
    <name evidence="2" type="ORF">E2C01_029262</name>
</gene>